<dbReference type="Proteomes" id="UP001328107">
    <property type="component" value="Unassembled WGS sequence"/>
</dbReference>
<organism evidence="2 3">
    <name type="scientific">Pristionchus mayeri</name>
    <dbReference type="NCBI Taxonomy" id="1317129"/>
    <lineage>
        <taxon>Eukaryota</taxon>
        <taxon>Metazoa</taxon>
        <taxon>Ecdysozoa</taxon>
        <taxon>Nematoda</taxon>
        <taxon>Chromadorea</taxon>
        <taxon>Rhabditida</taxon>
        <taxon>Rhabditina</taxon>
        <taxon>Diplogasteromorpha</taxon>
        <taxon>Diplogasteroidea</taxon>
        <taxon>Neodiplogasteridae</taxon>
        <taxon>Pristionchus</taxon>
    </lineage>
</organism>
<feature type="region of interest" description="Disordered" evidence="1">
    <location>
        <begin position="1"/>
        <end position="23"/>
    </location>
</feature>
<feature type="compositionally biased region" description="Basic and acidic residues" evidence="1">
    <location>
        <begin position="1"/>
        <end position="11"/>
    </location>
</feature>
<proteinExistence type="predicted"/>
<protein>
    <submittedName>
        <fullName evidence="2">Uncharacterized protein</fullName>
    </submittedName>
</protein>
<accession>A0AAN5DB56</accession>
<dbReference type="EMBL" id="BTRK01000006">
    <property type="protein sequence ID" value="GMR58957.1"/>
    <property type="molecule type" value="Genomic_DNA"/>
</dbReference>
<reference evidence="3" key="1">
    <citation type="submission" date="2022-10" db="EMBL/GenBank/DDBJ databases">
        <title>Genome assembly of Pristionchus species.</title>
        <authorList>
            <person name="Yoshida K."/>
            <person name="Sommer R.J."/>
        </authorList>
    </citation>
    <scope>NUCLEOTIDE SEQUENCE [LARGE SCALE GENOMIC DNA]</scope>
    <source>
        <strain evidence="3">RS5460</strain>
    </source>
</reference>
<sequence>STVADDGRYLERGAPYSPNSSFSGQLTVLEPVRAVGVFPVYSQSVSEYSMASYQPQNATTAYPTGMDREYLNL</sequence>
<name>A0AAN5DB56_9BILA</name>
<evidence type="ECO:0000313" key="3">
    <source>
        <dbReference type="Proteomes" id="UP001328107"/>
    </source>
</evidence>
<comment type="caution">
    <text evidence="2">The sequence shown here is derived from an EMBL/GenBank/DDBJ whole genome shotgun (WGS) entry which is preliminary data.</text>
</comment>
<dbReference type="AlphaFoldDB" id="A0AAN5DB56"/>
<gene>
    <name evidence="2" type="ORF">PMAYCL1PPCAC_29152</name>
</gene>
<evidence type="ECO:0000256" key="1">
    <source>
        <dbReference type="SAM" id="MobiDB-lite"/>
    </source>
</evidence>
<evidence type="ECO:0000313" key="2">
    <source>
        <dbReference type="EMBL" id="GMR58957.1"/>
    </source>
</evidence>
<feature type="non-terminal residue" evidence="2">
    <location>
        <position position="1"/>
    </location>
</feature>
<keyword evidence="3" id="KW-1185">Reference proteome</keyword>